<comment type="subcellular location">
    <subcellularLocation>
        <location evidence="2">Peroxisome membrane</location>
        <topology evidence="2">Peripheral membrane protein</topology>
    </subcellularLocation>
</comment>
<dbReference type="OrthoDB" id="4097008at2759"/>
<evidence type="ECO:0000256" key="1">
    <source>
        <dbReference type="ARBA" id="ARBA00003594"/>
    </source>
</evidence>
<sequence length="659" mass="71797">MSSGPWTPERSFPGAQAGGIRRSFTVPAKLETSRSANAPSSPGTENIETLFTHSFARVVSFTSQTPTASADRRSSLPSTSHAGQSMPWGSPTERTMAAGPVKMYRVPNSVSFLNSGNFLHPILPKSQCWCVDDQGKFVLKARGNNYYRIELAYQTEEDKGVIEDFKTTLSKVLQFEKTPCPFRGNYVEDTVETPLHSRKPRRDTLERAKKWKFDRRWKPEGAESVPSDVSEESGPSASEEDDTASIVSSSHEEMSRSRGVSPDVRGRSPATIIDTSGPGIAERTKRLLGNRALTGVLQSPTASYLPSAVPDTVIVTPKVKLIPDVDASASSSFVFPSANASPSNDVSAARQQLIEQLSSPVPVDFRSDHSPATTSPQEALAKEQLDAREEATTNPEARLEPRLNSLETLEENLRSPEASNILTHSTSFDSFYSLASGDPHPRSPSILDSESLYDDPLPDTEALDIQRTLSHKRGISEMTIIPTEFSGHASPKGAAQSSPPIIRIGSEPTTPTLMSDTEDSFEPPLPDVLTPPDAIRLRKLTGASQRRAYSPMPHPSNIISTSRSRSQTRLIASTIVQKTCALLLSPPSHLVELMFRIAARIAAGFGVGTYDLGRAFRIPGSWESAEDEDEYGEDDYGIPLQPIISHESRDGSMSSTNRM</sequence>
<dbReference type="GO" id="GO:0045033">
    <property type="term" value="P:peroxisome inheritance"/>
    <property type="evidence" value="ECO:0007669"/>
    <property type="project" value="InterPro"/>
</dbReference>
<evidence type="ECO:0000313" key="8">
    <source>
        <dbReference type="Proteomes" id="UP000799437"/>
    </source>
</evidence>
<dbReference type="GeneID" id="54489610"/>
<proteinExistence type="inferred from homology"/>
<comment type="similarity">
    <text evidence="3">Belongs to the INP1 family.</text>
</comment>
<evidence type="ECO:0000313" key="7">
    <source>
        <dbReference type="EMBL" id="KAF2753771.1"/>
    </source>
</evidence>
<protein>
    <recommendedName>
        <fullName evidence="4">Inheritance of peroxisomes protein 1</fullName>
    </recommendedName>
</protein>
<feature type="region of interest" description="Disordered" evidence="6">
    <location>
        <begin position="1"/>
        <end position="21"/>
    </location>
</feature>
<dbReference type="AlphaFoldDB" id="A0A6A6VX00"/>
<name>A0A6A6VX00_9PEZI</name>
<feature type="region of interest" description="Disordered" evidence="6">
    <location>
        <begin position="627"/>
        <end position="659"/>
    </location>
</feature>
<dbReference type="InterPro" id="IPR024758">
    <property type="entry name" value="Inp1"/>
</dbReference>
<dbReference type="Pfam" id="PF12634">
    <property type="entry name" value="Inp1"/>
    <property type="match status" value="1"/>
</dbReference>
<feature type="region of interest" description="Disordered" evidence="6">
    <location>
        <begin position="544"/>
        <end position="564"/>
    </location>
</feature>
<evidence type="ECO:0000256" key="2">
    <source>
        <dbReference type="ARBA" id="ARBA00004421"/>
    </source>
</evidence>
<evidence type="ECO:0000256" key="6">
    <source>
        <dbReference type="SAM" id="MobiDB-lite"/>
    </source>
</evidence>
<evidence type="ECO:0000256" key="3">
    <source>
        <dbReference type="ARBA" id="ARBA00010707"/>
    </source>
</evidence>
<dbReference type="Proteomes" id="UP000799437">
    <property type="component" value="Unassembled WGS sequence"/>
</dbReference>
<dbReference type="EMBL" id="ML996583">
    <property type="protein sequence ID" value="KAF2753771.1"/>
    <property type="molecule type" value="Genomic_DNA"/>
</dbReference>
<feature type="region of interest" description="Disordered" evidence="6">
    <location>
        <begin position="360"/>
        <end position="403"/>
    </location>
</feature>
<reference evidence="7" key="1">
    <citation type="journal article" date="2020" name="Stud. Mycol.">
        <title>101 Dothideomycetes genomes: a test case for predicting lifestyles and emergence of pathogens.</title>
        <authorList>
            <person name="Haridas S."/>
            <person name="Albert R."/>
            <person name="Binder M."/>
            <person name="Bloem J."/>
            <person name="Labutti K."/>
            <person name="Salamov A."/>
            <person name="Andreopoulos B."/>
            <person name="Baker S."/>
            <person name="Barry K."/>
            <person name="Bills G."/>
            <person name="Bluhm B."/>
            <person name="Cannon C."/>
            <person name="Castanera R."/>
            <person name="Culley D."/>
            <person name="Daum C."/>
            <person name="Ezra D."/>
            <person name="Gonzalez J."/>
            <person name="Henrissat B."/>
            <person name="Kuo A."/>
            <person name="Liang C."/>
            <person name="Lipzen A."/>
            <person name="Lutzoni F."/>
            <person name="Magnuson J."/>
            <person name="Mondo S."/>
            <person name="Nolan M."/>
            <person name="Ohm R."/>
            <person name="Pangilinan J."/>
            <person name="Park H.-J."/>
            <person name="Ramirez L."/>
            <person name="Alfaro M."/>
            <person name="Sun H."/>
            <person name="Tritt A."/>
            <person name="Yoshinaga Y."/>
            <person name="Zwiers L.-H."/>
            <person name="Turgeon B."/>
            <person name="Goodwin S."/>
            <person name="Spatafora J."/>
            <person name="Crous P."/>
            <person name="Grigoriev I."/>
        </authorList>
    </citation>
    <scope>NUCLEOTIDE SEQUENCE</scope>
    <source>
        <strain evidence="7">CBS 121739</strain>
    </source>
</reference>
<organism evidence="7 8">
    <name type="scientific">Pseudovirgaria hyperparasitica</name>
    <dbReference type="NCBI Taxonomy" id="470096"/>
    <lineage>
        <taxon>Eukaryota</taxon>
        <taxon>Fungi</taxon>
        <taxon>Dikarya</taxon>
        <taxon>Ascomycota</taxon>
        <taxon>Pezizomycotina</taxon>
        <taxon>Dothideomycetes</taxon>
        <taxon>Dothideomycetes incertae sedis</taxon>
        <taxon>Acrospermales</taxon>
        <taxon>Acrospermaceae</taxon>
        <taxon>Pseudovirgaria</taxon>
    </lineage>
</organism>
<keyword evidence="8" id="KW-1185">Reference proteome</keyword>
<dbReference type="GO" id="GO:0005780">
    <property type="term" value="C:extrinsic component of intraperoxisomal membrane"/>
    <property type="evidence" value="ECO:0007669"/>
    <property type="project" value="InterPro"/>
</dbReference>
<feature type="region of interest" description="Disordered" evidence="6">
    <location>
        <begin position="221"/>
        <end position="277"/>
    </location>
</feature>
<feature type="region of interest" description="Disordered" evidence="6">
    <location>
        <begin position="63"/>
        <end position="90"/>
    </location>
</feature>
<feature type="compositionally biased region" description="Basic and acidic residues" evidence="6">
    <location>
        <begin position="380"/>
        <end position="401"/>
    </location>
</feature>
<evidence type="ECO:0000256" key="5">
    <source>
        <dbReference type="ARBA" id="ARBA00023136"/>
    </source>
</evidence>
<dbReference type="RefSeq" id="XP_033596222.1">
    <property type="nucleotide sequence ID" value="XM_033748556.1"/>
</dbReference>
<evidence type="ECO:0000256" key="4">
    <source>
        <dbReference type="ARBA" id="ARBA00021397"/>
    </source>
</evidence>
<keyword evidence="5" id="KW-0472">Membrane</keyword>
<gene>
    <name evidence="7" type="ORF">EJ05DRAFT_514707</name>
</gene>
<feature type="compositionally biased region" description="Acidic residues" evidence="6">
    <location>
        <begin position="627"/>
        <end position="636"/>
    </location>
</feature>
<comment type="function">
    <text evidence="1">Required for peroxisome inheritance.</text>
</comment>
<accession>A0A6A6VX00</accession>